<feature type="site" description="Electron transfer via tryptophanyl radical" evidence="5">
    <location>
        <position position="228"/>
    </location>
</feature>
<evidence type="ECO:0000313" key="7">
    <source>
        <dbReference type="EMBL" id="CAI2385928.1"/>
    </source>
</evidence>
<gene>
    <name evidence="7" type="ORF">ECRASSUSDP1_LOCUS27524</name>
</gene>
<dbReference type="PANTHER" id="PTHR11455">
    <property type="entry name" value="CRYPTOCHROME"/>
    <property type="match status" value="1"/>
</dbReference>
<comment type="cofactor">
    <cofactor evidence="4">
        <name>FAD</name>
        <dbReference type="ChEBI" id="CHEBI:57692"/>
    </cofactor>
    <text evidence="4">Binds 1 FAD per subunit.</text>
</comment>
<evidence type="ECO:0000256" key="1">
    <source>
        <dbReference type="ARBA" id="ARBA00005862"/>
    </source>
</evidence>
<sequence>MGKSEEGSGKEGMEELGGKVPMIEECGFRKEEMELLSTLKPSIKAGEEAGLHQLRTVLDTKTSFDHYNDQKDELQQKKAGPASLTQWVVNGCLSVRRVYEEVGRLESKQAEEIEQFRSDLLLRDFLYFRALKYQSKYFNAEYGIYDRSNDKWETDPIIIEKIKGAKSGMPMIDALVRCLKTTGYISLRGRMIFAHYFSQDLKQDWRIGAKFFQKYQLDFEPCSIYGEWHASAGIGPGKIYKFHVLNQGQAFDPDGSFIKSYLPELEKVPIEFIHDPYRMPKELQQKCGVIIGETYPRCIECERYTQKDRRYPTERTLESQKKIFEKVIKPGYFVKTTQQTSRRVKLPKID</sequence>
<feature type="binding site" evidence="4">
    <location>
        <position position="116"/>
    </location>
    <ligand>
        <name>FAD</name>
        <dbReference type="ChEBI" id="CHEBI:57692"/>
    </ligand>
</feature>
<keyword evidence="2 4" id="KW-0285">Flavoprotein</keyword>
<dbReference type="EMBL" id="CAMPGE010028401">
    <property type="protein sequence ID" value="CAI2385928.1"/>
    <property type="molecule type" value="Genomic_DNA"/>
</dbReference>
<keyword evidence="3 4" id="KW-0274">FAD</keyword>
<dbReference type="InterPro" id="IPR005101">
    <property type="entry name" value="Cryptochr/Photolyase_FAD-bd"/>
</dbReference>
<keyword evidence="8" id="KW-1185">Reference proteome</keyword>
<dbReference type="GO" id="GO:0003904">
    <property type="term" value="F:deoxyribodipyrimidine photo-lyase activity"/>
    <property type="evidence" value="ECO:0007669"/>
    <property type="project" value="TreeGrafter"/>
</dbReference>
<feature type="binding site" evidence="4">
    <location>
        <position position="67"/>
    </location>
    <ligand>
        <name>FAD</name>
        <dbReference type="ChEBI" id="CHEBI:57692"/>
    </ligand>
</feature>
<dbReference type="AlphaFoldDB" id="A0AAD2DAT9"/>
<dbReference type="Gene3D" id="1.10.579.10">
    <property type="entry name" value="DNA Cyclobutane Dipyrimidine Photolyase, subunit A, domain 3"/>
    <property type="match status" value="1"/>
</dbReference>
<organism evidence="7 8">
    <name type="scientific">Euplotes crassus</name>
    <dbReference type="NCBI Taxonomy" id="5936"/>
    <lineage>
        <taxon>Eukaryota</taxon>
        <taxon>Sar</taxon>
        <taxon>Alveolata</taxon>
        <taxon>Ciliophora</taxon>
        <taxon>Intramacronucleata</taxon>
        <taxon>Spirotrichea</taxon>
        <taxon>Hypotrichia</taxon>
        <taxon>Euplotida</taxon>
        <taxon>Euplotidae</taxon>
        <taxon>Moneuplotes</taxon>
    </lineage>
</organism>
<comment type="similarity">
    <text evidence="1">Belongs to the DNA photolyase class-1 family.</text>
</comment>
<dbReference type="InterPro" id="IPR002081">
    <property type="entry name" value="Cryptochrome/DNA_photolyase_1"/>
</dbReference>
<evidence type="ECO:0000256" key="5">
    <source>
        <dbReference type="PIRSR" id="PIRSR602081-2"/>
    </source>
</evidence>
<evidence type="ECO:0000313" key="8">
    <source>
        <dbReference type="Proteomes" id="UP001295684"/>
    </source>
</evidence>
<dbReference type="Gene3D" id="1.25.40.80">
    <property type="match status" value="1"/>
</dbReference>
<dbReference type="Proteomes" id="UP001295684">
    <property type="component" value="Unassembled WGS sequence"/>
</dbReference>
<feature type="site" description="Electron transfer via tryptophanyl radical" evidence="5">
    <location>
        <position position="205"/>
    </location>
</feature>
<dbReference type="Pfam" id="PF03441">
    <property type="entry name" value="FAD_binding_7"/>
    <property type="match status" value="1"/>
</dbReference>
<evidence type="ECO:0000256" key="4">
    <source>
        <dbReference type="PIRSR" id="PIRSR602081-1"/>
    </source>
</evidence>
<protein>
    <recommendedName>
        <fullName evidence="6">Cryptochrome/DNA photolyase FAD-binding domain-containing protein</fullName>
    </recommendedName>
</protein>
<feature type="domain" description="Cryptochrome/DNA photolyase FAD-binding" evidence="6">
    <location>
        <begin position="117"/>
        <end position="299"/>
    </location>
</feature>
<dbReference type="GO" id="GO:0071949">
    <property type="term" value="F:FAD binding"/>
    <property type="evidence" value="ECO:0007669"/>
    <property type="project" value="TreeGrafter"/>
</dbReference>
<feature type="site" description="Electron transfer via tryptophanyl radical" evidence="5">
    <location>
        <position position="152"/>
    </location>
</feature>
<dbReference type="InterPro" id="IPR036134">
    <property type="entry name" value="Crypto/Photolyase_FAD-like_sf"/>
</dbReference>
<evidence type="ECO:0000256" key="3">
    <source>
        <dbReference type="ARBA" id="ARBA00022827"/>
    </source>
</evidence>
<dbReference type="GO" id="GO:0003677">
    <property type="term" value="F:DNA binding"/>
    <property type="evidence" value="ECO:0007669"/>
    <property type="project" value="TreeGrafter"/>
</dbReference>
<reference evidence="7" key="1">
    <citation type="submission" date="2023-07" db="EMBL/GenBank/DDBJ databases">
        <authorList>
            <consortium name="AG Swart"/>
            <person name="Singh M."/>
            <person name="Singh A."/>
            <person name="Seah K."/>
            <person name="Emmerich C."/>
        </authorList>
    </citation>
    <scope>NUCLEOTIDE SEQUENCE</scope>
    <source>
        <strain evidence="7">DP1</strain>
    </source>
</reference>
<evidence type="ECO:0000259" key="6">
    <source>
        <dbReference type="Pfam" id="PF03441"/>
    </source>
</evidence>
<name>A0AAD2DAT9_EUPCR</name>
<proteinExistence type="inferred from homology"/>
<accession>A0AAD2DAT9</accession>
<comment type="caution">
    <text evidence="7">The sequence shown here is derived from an EMBL/GenBank/DDBJ whole genome shotgun (WGS) entry which is preliminary data.</text>
</comment>
<dbReference type="SUPFAM" id="SSF48173">
    <property type="entry name" value="Cryptochrome/photolyase FAD-binding domain"/>
    <property type="match status" value="1"/>
</dbReference>
<evidence type="ECO:0000256" key="2">
    <source>
        <dbReference type="ARBA" id="ARBA00022630"/>
    </source>
</evidence>